<feature type="binding site" evidence="5">
    <location>
        <position position="51"/>
    </location>
    <ligand>
        <name>NADPH</name>
        <dbReference type="ChEBI" id="CHEBI:57783"/>
    </ligand>
</feature>
<sequence length="252" mass="27413">MKVSIIGVGTVGRSIVTGIAKLKNYEIFLSSGSYERLKSWNNGRYNIFQSNYENAKNGDIIILSVKPSNAVKILEEIKDVANGKVIISVMAGITINLINKYLDKSPVIRVMPNIPMLVQKSVNAFCYYNLDDENKKIVLEILSSFGTPVEIKEDYIDAVTGLSGSGPGFISVMIDAMISAGVRLGIPKDTAKYLTLETFIGTASLIRELKISPSDLRDEVMTPGGTTVAGLYYLEKGNIRTAIADAVEGAYK</sequence>
<proteinExistence type="inferred from homology"/>
<dbReference type="RefSeq" id="WP_054964535.1">
    <property type="nucleotide sequence ID" value="NZ_LJCQ01000423.1"/>
</dbReference>
<dbReference type="Pfam" id="PF14748">
    <property type="entry name" value="P5CR_dimer"/>
    <property type="match status" value="1"/>
</dbReference>
<evidence type="ECO:0000313" key="9">
    <source>
        <dbReference type="Proteomes" id="UP000050515"/>
    </source>
</evidence>
<keyword evidence="2 5" id="KW-0521">NADP</keyword>
<dbReference type="AlphaFoldDB" id="A0A0P9CN05"/>
<name>A0A0P9CN05_9ARCH</name>
<evidence type="ECO:0000313" key="8">
    <source>
        <dbReference type="EMBL" id="KPV44297.1"/>
    </source>
</evidence>
<dbReference type="InterPro" id="IPR036291">
    <property type="entry name" value="NAD(P)-bd_dom_sf"/>
</dbReference>
<dbReference type="InterPro" id="IPR008927">
    <property type="entry name" value="6-PGluconate_DH-like_C_sf"/>
</dbReference>
<feature type="binding site" evidence="5">
    <location>
        <position position="31"/>
    </location>
    <ligand>
        <name>NADP(+)</name>
        <dbReference type="ChEBI" id="CHEBI:58349"/>
    </ligand>
</feature>
<feature type="domain" description="Pyrroline-5-carboxylate reductase dimerisation" evidence="7">
    <location>
        <begin position="153"/>
        <end position="252"/>
    </location>
</feature>
<feature type="non-terminal residue" evidence="8">
    <location>
        <position position="252"/>
    </location>
</feature>
<dbReference type="HAMAP" id="MF_01925">
    <property type="entry name" value="P5C_reductase"/>
    <property type="match status" value="1"/>
</dbReference>
<dbReference type="Pfam" id="PF03807">
    <property type="entry name" value="F420_oxidored"/>
    <property type="match status" value="1"/>
</dbReference>
<dbReference type="GO" id="GO:0055129">
    <property type="term" value="P:L-proline biosynthetic process"/>
    <property type="evidence" value="ECO:0007669"/>
    <property type="project" value="TreeGrafter"/>
</dbReference>
<evidence type="ECO:0000256" key="4">
    <source>
        <dbReference type="NCBIfam" id="TIGR00112"/>
    </source>
</evidence>
<dbReference type="InterPro" id="IPR028939">
    <property type="entry name" value="P5C_Rdtase_cat_N"/>
</dbReference>
<comment type="caution">
    <text evidence="8">The sequence shown here is derived from an EMBL/GenBank/DDBJ whole genome shotgun (WGS) entry which is preliminary data.</text>
</comment>
<evidence type="ECO:0000256" key="1">
    <source>
        <dbReference type="ARBA" id="ARBA00005525"/>
    </source>
</evidence>
<dbReference type="EC" id="1.5.1.2" evidence="4"/>
<evidence type="ECO:0000256" key="2">
    <source>
        <dbReference type="ARBA" id="ARBA00022857"/>
    </source>
</evidence>
<dbReference type="Gene3D" id="3.40.50.720">
    <property type="entry name" value="NAD(P)-binding Rossmann-like Domain"/>
    <property type="match status" value="1"/>
</dbReference>
<dbReference type="SUPFAM" id="SSF48179">
    <property type="entry name" value="6-phosphogluconate dehydrogenase C-terminal domain-like"/>
    <property type="match status" value="1"/>
</dbReference>
<evidence type="ECO:0000256" key="5">
    <source>
        <dbReference type="PIRSR" id="PIRSR000193-1"/>
    </source>
</evidence>
<dbReference type="SUPFAM" id="SSF51735">
    <property type="entry name" value="NAD(P)-binding Rossmann-fold domains"/>
    <property type="match status" value="1"/>
</dbReference>
<dbReference type="EMBL" id="LJCQ01000423">
    <property type="protein sequence ID" value="KPV44297.1"/>
    <property type="molecule type" value="Genomic_DNA"/>
</dbReference>
<dbReference type="PIRSF" id="PIRSF000193">
    <property type="entry name" value="Pyrrol-5-carb_rd"/>
    <property type="match status" value="1"/>
</dbReference>
<dbReference type="Proteomes" id="UP000050515">
    <property type="component" value="Unassembled WGS sequence"/>
</dbReference>
<evidence type="ECO:0000259" key="6">
    <source>
        <dbReference type="Pfam" id="PF03807"/>
    </source>
</evidence>
<dbReference type="GO" id="GO:0004735">
    <property type="term" value="F:pyrroline-5-carboxylate reductase activity"/>
    <property type="evidence" value="ECO:0007669"/>
    <property type="project" value="UniProtKB-UniRule"/>
</dbReference>
<gene>
    <name evidence="8" type="ORF">SE19_08775</name>
</gene>
<dbReference type="FunFam" id="1.10.3730.10:FF:000001">
    <property type="entry name" value="Pyrroline-5-carboxylate reductase"/>
    <property type="match status" value="1"/>
</dbReference>
<dbReference type="InterPro" id="IPR029036">
    <property type="entry name" value="P5CR_dimer"/>
</dbReference>
<dbReference type="InterPro" id="IPR000304">
    <property type="entry name" value="Pyrroline-COOH_reductase"/>
</dbReference>
<reference evidence="8 9" key="1">
    <citation type="submission" date="2015-09" db="EMBL/GenBank/DDBJ databases">
        <title>Draft genome sequence of Acidiplasma aeolicum DSM 18409.</title>
        <authorList>
            <person name="Hemp J."/>
        </authorList>
    </citation>
    <scope>NUCLEOTIDE SEQUENCE [LARGE SCALE GENOMIC DNA]</scope>
    <source>
        <strain evidence="8 9">V</strain>
    </source>
</reference>
<dbReference type="PANTHER" id="PTHR11645:SF0">
    <property type="entry name" value="PYRROLINE-5-CARBOXYLATE REDUCTASE 3"/>
    <property type="match status" value="1"/>
</dbReference>
<dbReference type="PANTHER" id="PTHR11645">
    <property type="entry name" value="PYRROLINE-5-CARBOXYLATE REDUCTASE"/>
    <property type="match status" value="1"/>
</dbReference>
<dbReference type="Gene3D" id="1.10.3730.10">
    <property type="entry name" value="ProC C-terminal domain-like"/>
    <property type="match status" value="1"/>
</dbReference>
<accession>A0A0P9CN05</accession>
<keyword evidence="3" id="KW-0560">Oxidoreductase</keyword>
<organism evidence="8 9">
    <name type="scientific">Acidiplasma aeolicum</name>
    <dbReference type="NCBI Taxonomy" id="507754"/>
    <lineage>
        <taxon>Archaea</taxon>
        <taxon>Methanobacteriati</taxon>
        <taxon>Thermoplasmatota</taxon>
        <taxon>Thermoplasmata</taxon>
        <taxon>Thermoplasmatales</taxon>
        <taxon>Ferroplasmaceae</taxon>
        <taxon>Acidiplasma</taxon>
    </lineage>
</organism>
<evidence type="ECO:0000259" key="7">
    <source>
        <dbReference type="Pfam" id="PF14748"/>
    </source>
</evidence>
<dbReference type="NCBIfam" id="TIGR00112">
    <property type="entry name" value="proC"/>
    <property type="match status" value="1"/>
</dbReference>
<comment type="similarity">
    <text evidence="1">Belongs to the pyrroline-5-carboxylate reductase family.</text>
</comment>
<evidence type="ECO:0000256" key="3">
    <source>
        <dbReference type="ARBA" id="ARBA00023002"/>
    </source>
</evidence>
<feature type="domain" description="Pyrroline-5-carboxylate reductase catalytic N-terminal" evidence="6">
    <location>
        <begin position="2"/>
        <end position="92"/>
    </location>
</feature>
<protein>
    <recommendedName>
        <fullName evidence="4">Pyrroline-5-carboxylate reductase</fullName>
        <ecNumber evidence="4">1.5.1.2</ecNumber>
    </recommendedName>
</protein>